<protein>
    <recommendedName>
        <fullName evidence="4">ABM domain-containing protein</fullName>
    </recommendedName>
</protein>
<dbReference type="SUPFAM" id="SSF54909">
    <property type="entry name" value="Dimeric alpha+beta barrel"/>
    <property type="match status" value="1"/>
</dbReference>
<comment type="caution">
    <text evidence="2">The sequence shown here is derived from an EMBL/GenBank/DDBJ whole genome shotgun (WGS) entry which is preliminary data.</text>
</comment>
<organism evidence="2 3">
    <name type="scientific">Microbacterium pumilum</name>
    <dbReference type="NCBI Taxonomy" id="344165"/>
    <lineage>
        <taxon>Bacteria</taxon>
        <taxon>Bacillati</taxon>
        <taxon>Actinomycetota</taxon>
        <taxon>Actinomycetes</taxon>
        <taxon>Micrococcales</taxon>
        <taxon>Microbacteriaceae</taxon>
        <taxon>Microbacterium</taxon>
    </lineage>
</organism>
<dbReference type="InterPro" id="IPR011008">
    <property type="entry name" value="Dimeric_a/b-barrel"/>
</dbReference>
<feature type="region of interest" description="Disordered" evidence="1">
    <location>
        <begin position="1"/>
        <end position="21"/>
    </location>
</feature>
<name>A0ABP5DAL1_9MICO</name>
<evidence type="ECO:0000313" key="2">
    <source>
        <dbReference type="EMBL" id="GAA1976910.1"/>
    </source>
</evidence>
<reference evidence="3" key="1">
    <citation type="journal article" date="2019" name="Int. J. Syst. Evol. Microbiol.">
        <title>The Global Catalogue of Microorganisms (GCM) 10K type strain sequencing project: providing services to taxonomists for standard genome sequencing and annotation.</title>
        <authorList>
            <consortium name="The Broad Institute Genomics Platform"/>
            <consortium name="The Broad Institute Genome Sequencing Center for Infectious Disease"/>
            <person name="Wu L."/>
            <person name="Ma J."/>
        </authorList>
    </citation>
    <scope>NUCLEOTIDE SEQUENCE [LARGE SCALE GENOMIC DNA]</scope>
    <source>
        <strain evidence="3">JCM 14902</strain>
    </source>
</reference>
<dbReference type="Proteomes" id="UP001500326">
    <property type="component" value="Unassembled WGS sequence"/>
</dbReference>
<keyword evidence="3" id="KW-1185">Reference proteome</keyword>
<dbReference type="EMBL" id="BAAAOH010000001">
    <property type="protein sequence ID" value="GAA1976910.1"/>
    <property type="molecule type" value="Genomic_DNA"/>
</dbReference>
<sequence length="137" mass="15890">MAIDGDLPESVPPPPFPDARVTPRARRSILDLMTEQRAVVRMWTGVVRTEDRDSYVEYVERTGMDEYRTTAGNLDAWLLTRDLGDGRTEITTVSRWESRDAIVGFAGTDIERAVFYPEDDRFLLERDLHVRHYEQRS</sequence>
<gene>
    <name evidence="2" type="ORF">GCM10009777_07380</name>
</gene>
<evidence type="ECO:0008006" key="4">
    <source>
        <dbReference type="Google" id="ProtNLM"/>
    </source>
</evidence>
<accession>A0ABP5DAL1</accession>
<evidence type="ECO:0000256" key="1">
    <source>
        <dbReference type="SAM" id="MobiDB-lite"/>
    </source>
</evidence>
<proteinExistence type="predicted"/>
<evidence type="ECO:0000313" key="3">
    <source>
        <dbReference type="Proteomes" id="UP001500326"/>
    </source>
</evidence>